<dbReference type="GO" id="GO:0016746">
    <property type="term" value="F:acyltransferase activity"/>
    <property type="evidence" value="ECO:0007669"/>
    <property type="project" value="UniProtKB-KW"/>
</dbReference>
<feature type="transmembrane region" description="Helical" evidence="10">
    <location>
        <begin position="364"/>
        <end position="385"/>
    </location>
</feature>
<keyword evidence="6 10" id="KW-1133">Transmembrane helix</keyword>
<evidence type="ECO:0000256" key="1">
    <source>
        <dbReference type="ARBA" id="ARBA00004651"/>
    </source>
</evidence>
<evidence type="ECO:0000256" key="8">
    <source>
        <dbReference type="ARBA" id="ARBA00023315"/>
    </source>
</evidence>
<reference evidence="11 12" key="1">
    <citation type="submission" date="2013-05" db="EMBL/GenBank/DDBJ databases">
        <title>Genome assembly of Chondromyces apiculatus DSM 436.</title>
        <authorList>
            <person name="Sharma G."/>
            <person name="Khatri I."/>
            <person name="Kaur C."/>
            <person name="Mayilraj S."/>
            <person name="Subramanian S."/>
        </authorList>
    </citation>
    <scope>NUCLEOTIDE SEQUENCE [LARGE SCALE GENOMIC DNA]</scope>
    <source>
        <strain evidence="11 12">DSM 436</strain>
    </source>
</reference>
<dbReference type="eggNOG" id="COG1696">
    <property type="taxonomic scope" value="Bacteria"/>
</dbReference>
<dbReference type="InterPro" id="IPR051085">
    <property type="entry name" value="MB_O-acyltransferase"/>
</dbReference>
<gene>
    <name evidence="11" type="ORF">CAP_4913</name>
</gene>
<dbReference type="Proteomes" id="UP000019678">
    <property type="component" value="Unassembled WGS sequence"/>
</dbReference>
<protein>
    <submittedName>
        <fullName evidence="11">Putative poly(Beta-D-mannuronate) O-acetylase</fullName>
    </submittedName>
</protein>
<evidence type="ECO:0000256" key="10">
    <source>
        <dbReference type="SAM" id="Phobius"/>
    </source>
</evidence>
<comment type="caution">
    <text evidence="11">The sequence shown here is derived from an EMBL/GenBank/DDBJ whole genome shotgun (WGS) entry which is preliminary data.</text>
</comment>
<feature type="transmembrane region" description="Helical" evidence="10">
    <location>
        <begin position="84"/>
        <end position="103"/>
    </location>
</feature>
<evidence type="ECO:0000256" key="4">
    <source>
        <dbReference type="ARBA" id="ARBA00022679"/>
    </source>
</evidence>
<dbReference type="InterPro" id="IPR024194">
    <property type="entry name" value="Ac/AlaTfrase_AlgI/DltB"/>
</dbReference>
<feature type="transmembrane region" description="Helical" evidence="10">
    <location>
        <begin position="192"/>
        <end position="211"/>
    </location>
</feature>
<dbReference type="PANTHER" id="PTHR13285">
    <property type="entry name" value="ACYLTRANSFERASE"/>
    <property type="match status" value="1"/>
</dbReference>
<dbReference type="InterPro" id="IPR028362">
    <property type="entry name" value="AlgI"/>
</dbReference>
<feature type="transmembrane region" description="Helical" evidence="10">
    <location>
        <begin position="491"/>
        <end position="514"/>
    </location>
</feature>
<evidence type="ECO:0000313" key="11">
    <source>
        <dbReference type="EMBL" id="EYF04039.1"/>
    </source>
</evidence>
<keyword evidence="4 9" id="KW-0808">Transferase</keyword>
<name>A0A017T4A8_9BACT</name>
<dbReference type="PIRSF" id="PIRSF016636">
    <property type="entry name" value="AlgI_DltB"/>
    <property type="match status" value="1"/>
</dbReference>
<feature type="transmembrane region" description="Helical" evidence="10">
    <location>
        <begin position="6"/>
        <end position="25"/>
    </location>
</feature>
<evidence type="ECO:0000256" key="7">
    <source>
        <dbReference type="ARBA" id="ARBA00023136"/>
    </source>
</evidence>
<comment type="subcellular location">
    <subcellularLocation>
        <location evidence="1">Cell membrane</location>
        <topology evidence="1">Multi-pass membrane protein</topology>
    </subcellularLocation>
</comment>
<comment type="similarity">
    <text evidence="2 9">Belongs to the membrane-bound acyltransferase family.</text>
</comment>
<evidence type="ECO:0000256" key="2">
    <source>
        <dbReference type="ARBA" id="ARBA00010323"/>
    </source>
</evidence>
<sequence length="516" mass="57829">MLFNTLDYAWFFALAFVGSWSLALFTRFANRPAPAESAAGAAGRASAAAATPRGGFLGLLGSSWPRIVFLLALSYAFYSFWNWKYLPLIFGSSTVDFLLARAIDREAQPRRRKALLFVTVVLNLGFLGFFKYWNFAVENVQTVRGLLAGAPVSAIDTLKVTLPPVGISFFTFESMSYVIDVYRREMPAHRSYLRYLLFVAFFPHLVAGPIVRPRDLLPQFERAPSLTRDEAGEGMFLVAVGLLKKVVLSDQLAVNLVDRVFERPENYSALEVLAGVYGYAAQIYCDFSGYTDIAIGSALLLGVRFPKNFDAPYQATDLADFWRRWHISLSTWLRDYLYIPLGGNRVSEWHTYRNLMITMVLGGLWHGASWTFVFWGFLHGLGLGVTRAFQRSRAQKGKAKVASQSFPARATMVLLTFHYVCFAWIFFRAPSFKQATLVLKQLGTLTTFHPNLPPILVGLLVVALGCCYVPQRVYLWLRHGFSALPAPLQGTLLFLVAVVLHEAASAVAVPFVYFQF</sequence>
<keyword evidence="12" id="KW-1185">Reference proteome</keyword>
<dbReference type="STRING" id="1192034.CAP_4913"/>
<dbReference type="AlphaFoldDB" id="A0A017T4A8"/>
<feature type="transmembrane region" description="Helical" evidence="10">
    <location>
        <begin position="56"/>
        <end position="78"/>
    </location>
</feature>
<feature type="transmembrane region" description="Helical" evidence="10">
    <location>
        <begin position="406"/>
        <end position="427"/>
    </location>
</feature>
<accession>A0A017T4A8</accession>
<feature type="transmembrane region" description="Helical" evidence="10">
    <location>
        <begin position="115"/>
        <end position="133"/>
    </location>
</feature>
<evidence type="ECO:0000256" key="3">
    <source>
        <dbReference type="ARBA" id="ARBA00022475"/>
    </source>
</evidence>
<evidence type="ECO:0000313" key="12">
    <source>
        <dbReference type="Proteomes" id="UP000019678"/>
    </source>
</evidence>
<dbReference type="PIRSF" id="PIRSF500217">
    <property type="entry name" value="AlgI"/>
    <property type="match status" value="1"/>
</dbReference>
<dbReference type="GO" id="GO:0005886">
    <property type="term" value="C:plasma membrane"/>
    <property type="evidence" value="ECO:0007669"/>
    <property type="project" value="UniProtKB-SubCell"/>
</dbReference>
<dbReference type="EMBL" id="ASRX01000039">
    <property type="protein sequence ID" value="EYF04039.1"/>
    <property type="molecule type" value="Genomic_DNA"/>
</dbReference>
<dbReference type="PANTHER" id="PTHR13285:SF23">
    <property type="entry name" value="TEICHOIC ACID D-ALANYLTRANSFERASE"/>
    <property type="match status" value="1"/>
</dbReference>
<dbReference type="GO" id="GO:0042121">
    <property type="term" value="P:alginic acid biosynthetic process"/>
    <property type="evidence" value="ECO:0007669"/>
    <property type="project" value="InterPro"/>
</dbReference>
<evidence type="ECO:0000256" key="5">
    <source>
        <dbReference type="ARBA" id="ARBA00022692"/>
    </source>
</evidence>
<dbReference type="Pfam" id="PF03062">
    <property type="entry name" value="MBOAT"/>
    <property type="match status" value="1"/>
</dbReference>
<feature type="transmembrane region" description="Helical" evidence="10">
    <location>
        <begin position="452"/>
        <end position="470"/>
    </location>
</feature>
<proteinExistence type="inferred from homology"/>
<keyword evidence="5 10" id="KW-0812">Transmembrane</keyword>
<keyword evidence="3 9" id="KW-1003">Cell membrane</keyword>
<keyword evidence="7 9" id="KW-0472">Membrane</keyword>
<organism evidence="11 12">
    <name type="scientific">Chondromyces apiculatus DSM 436</name>
    <dbReference type="NCBI Taxonomy" id="1192034"/>
    <lineage>
        <taxon>Bacteria</taxon>
        <taxon>Pseudomonadati</taxon>
        <taxon>Myxococcota</taxon>
        <taxon>Polyangia</taxon>
        <taxon>Polyangiales</taxon>
        <taxon>Polyangiaceae</taxon>
        <taxon>Chondromyces</taxon>
    </lineage>
</organism>
<dbReference type="InterPro" id="IPR004299">
    <property type="entry name" value="MBOAT_fam"/>
</dbReference>
<feature type="transmembrane region" description="Helical" evidence="10">
    <location>
        <begin position="161"/>
        <end position="180"/>
    </location>
</feature>
<evidence type="ECO:0000256" key="9">
    <source>
        <dbReference type="PIRNR" id="PIRNR016636"/>
    </source>
</evidence>
<keyword evidence="8 9" id="KW-0012">Acyltransferase</keyword>
<evidence type="ECO:0000256" key="6">
    <source>
        <dbReference type="ARBA" id="ARBA00022989"/>
    </source>
</evidence>